<accession>A0A9Q1IAG1</accession>
<protein>
    <submittedName>
        <fullName evidence="1">Uncharacterized protein</fullName>
    </submittedName>
</protein>
<dbReference type="AlphaFoldDB" id="A0A9Q1IAG1"/>
<keyword evidence="2" id="KW-1185">Reference proteome</keyword>
<evidence type="ECO:0000313" key="1">
    <source>
        <dbReference type="EMBL" id="KAJ8334558.1"/>
    </source>
</evidence>
<organism evidence="1 2">
    <name type="scientific">Synaphobranchus kaupii</name>
    <name type="common">Kaup's arrowtooth eel</name>
    <dbReference type="NCBI Taxonomy" id="118154"/>
    <lineage>
        <taxon>Eukaryota</taxon>
        <taxon>Metazoa</taxon>
        <taxon>Chordata</taxon>
        <taxon>Craniata</taxon>
        <taxon>Vertebrata</taxon>
        <taxon>Euteleostomi</taxon>
        <taxon>Actinopterygii</taxon>
        <taxon>Neopterygii</taxon>
        <taxon>Teleostei</taxon>
        <taxon>Anguilliformes</taxon>
        <taxon>Synaphobranchidae</taxon>
        <taxon>Synaphobranchus</taxon>
    </lineage>
</organism>
<reference evidence="1" key="1">
    <citation type="journal article" date="2023" name="Science">
        <title>Genome structures resolve the early diversification of teleost fishes.</title>
        <authorList>
            <person name="Parey E."/>
            <person name="Louis A."/>
            <person name="Montfort J."/>
            <person name="Bouchez O."/>
            <person name="Roques C."/>
            <person name="Iampietro C."/>
            <person name="Lluch J."/>
            <person name="Castinel A."/>
            <person name="Donnadieu C."/>
            <person name="Desvignes T."/>
            <person name="Floi Bucao C."/>
            <person name="Jouanno E."/>
            <person name="Wen M."/>
            <person name="Mejri S."/>
            <person name="Dirks R."/>
            <person name="Jansen H."/>
            <person name="Henkel C."/>
            <person name="Chen W.J."/>
            <person name="Zahm M."/>
            <person name="Cabau C."/>
            <person name="Klopp C."/>
            <person name="Thompson A.W."/>
            <person name="Robinson-Rechavi M."/>
            <person name="Braasch I."/>
            <person name="Lecointre G."/>
            <person name="Bobe J."/>
            <person name="Postlethwait J.H."/>
            <person name="Berthelot C."/>
            <person name="Roest Crollius H."/>
            <person name="Guiguen Y."/>
        </authorList>
    </citation>
    <scope>NUCLEOTIDE SEQUENCE</scope>
    <source>
        <strain evidence="1">WJC10195</strain>
    </source>
</reference>
<evidence type="ECO:0000313" key="2">
    <source>
        <dbReference type="Proteomes" id="UP001152622"/>
    </source>
</evidence>
<gene>
    <name evidence="1" type="ORF">SKAU_G00401970</name>
</gene>
<proteinExistence type="predicted"/>
<dbReference type="Proteomes" id="UP001152622">
    <property type="component" value="Chromosome 21"/>
</dbReference>
<sequence>MLVLGDLHPLRILGIRDPAQHPCPLKIRGITPTGSEDLFEREGLHHQKTACDAWVRAKNPIKQSEIPDKIVVTVRDAHRLSTKDALCASPLDYYTEKENSRTIYSR</sequence>
<comment type="caution">
    <text evidence="1">The sequence shown here is derived from an EMBL/GenBank/DDBJ whole genome shotgun (WGS) entry which is preliminary data.</text>
</comment>
<name>A0A9Q1IAG1_SYNKA</name>
<dbReference type="EMBL" id="JAINUF010000021">
    <property type="protein sequence ID" value="KAJ8334558.1"/>
    <property type="molecule type" value="Genomic_DNA"/>
</dbReference>